<evidence type="ECO:0000256" key="5">
    <source>
        <dbReference type="ARBA" id="ARBA00022630"/>
    </source>
</evidence>
<evidence type="ECO:0000256" key="10">
    <source>
        <dbReference type="ARBA" id="ARBA00023204"/>
    </source>
</evidence>
<dbReference type="SUPFAM" id="SSF52425">
    <property type="entry name" value="Cryptochrome/photolyase, N-terminal domain"/>
    <property type="match status" value="1"/>
</dbReference>
<dbReference type="InterPro" id="IPR036134">
    <property type="entry name" value="Crypto/Photolyase_FAD-like_sf"/>
</dbReference>
<comment type="function">
    <text evidence="14">Involved in repair of UV radiation-induced DNA damage. Catalyzes the light-dependent monomerization (300-600 nm) of cyclobutyl pyrimidine dimers (in cis-syn configuration), which are formed between adjacent bases on the same DNA strand upon exposure to ultraviolet radiation.</text>
</comment>
<keyword evidence="10" id="KW-0234">DNA repair</keyword>
<keyword evidence="19" id="KW-1185">Reference proteome</keyword>
<dbReference type="InterPro" id="IPR006050">
    <property type="entry name" value="DNA_photolyase_N"/>
</dbReference>
<keyword evidence="6" id="KW-0227">DNA damage</keyword>
<keyword evidence="5" id="KW-0285">Flavoprotein</keyword>
<dbReference type="FunFam" id="1.25.40.80:FF:000004">
    <property type="entry name" value="Deoxyribodipyrimidine photolyase"/>
    <property type="match status" value="1"/>
</dbReference>
<dbReference type="PROSITE" id="PS51645">
    <property type="entry name" value="PHR_CRY_ALPHA_BETA"/>
    <property type="match status" value="1"/>
</dbReference>
<feature type="region of interest" description="Disordered" evidence="16">
    <location>
        <begin position="55"/>
        <end position="77"/>
    </location>
</feature>
<dbReference type="NCBIfam" id="TIGR00591">
    <property type="entry name" value="phr2"/>
    <property type="match status" value="1"/>
</dbReference>
<reference evidence="18 19" key="1">
    <citation type="submission" date="2024-05" db="EMBL/GenBank/DDBJ databases">
        <title>A high-quality chromosomal-level genome assembly of Topmouth culter (Culter alburnus).</title>
        <authorList>
            <person name="Zhao H."/>
        </authorList>
    </citation>
    <scope>NUCLEOTIDE SEQUENCE [LARGE SCALE GENOMIC DNA]</scope>
    <source>
        <strain evidence="18">CATC2023</strain>
        <tissue evidence="18">Muscle</tissue>
    </source>
</reference>
<dbReference type="GO" id="GO:0009650">
    <property type="term" value="P:UV protection"/>
    <property type="evidence" value="ECO:0007669"/>
    <property type="project" value="UniProtKB-ARBA"/>
</dbReference>
<dbReference type="Pfam" id="PF00875">
    <property type="entry name" value="DNA_photolyase"/>
    <property type="match status" value="1"/>
</dbReference>
<dbReference type="EC" id="4.1.99.3" evidence="3"/>
<feature type="domain" description="Photolyase/cryptochrome alpha/beta" evidence="17">
    <location>
        <begin position="120"/>
        <end position="252"/>
    </location>
</feature>
<dbReference type="PROSITE" id="PS01084">
    <property type="entry name" value="DNA_PHOTOLYASES_2_2"/>
    <property type="match status" value="1"/>
</dbReference>
<evidence type="ECO:0000256" key="7">
    <source>
        <dbReference type="ARBA" id="ARBA00022827"/>
    </source>
</evidence>
<evidence type="ECO:0000256" key="2">
    <source>
        <dbReference type="ARBA" id="ARBA00006409"/>
    </source>
</evidence>
<evidence type="ECO:0000259" key="17">
    <source>
        <dbReference type="PROSITE" id="PS51645"/>
    </source>
</evidence>
<comment type="similarity">
    <text evidence="2">Belongs to the DNA photolyase class-2 family.</text>
</comment>
<evidence type="ECO:0000313" key="18">
    <source>
        <dbReference type="EMBL" id="KAK9979679.1"/>
    </source>
</evidence>
<evidence type="ECO:0000256" key="4">
    <source>
        <dbReference type="ARBA" id="ARBA00014046"/>
    </source>
</evidence>
<dbReference type="FunFam" id="1.10.579.10:FF:000002">
    <property type="entry name" value="Deoxyribodipyrimidine photolyase"/>
    <property type="match status" value="1"/>
</dbReference>
<dbReference type="InterPro" id="IPR014729">
    <property type="entry name" value="Rossmann-like_a/b/a_fold"/>
</dbReference>
<dbReference type="Gene3D" id="3.40.50.620">
    <property type="entry name" value="HUPs"/>
    <property type="match status" value="1"/>
</dbReference>
<accession>A0AAW2B3Z0</accession>
<comment type="catalytic activity">
    <reaction evidence="13">
        <text>cyclobutadipyrimidine (in DNA) = 2 pyrimidine residues (in DNA).</text>
        <dbReference type="EC" id="4.1.99.3"/>
    </reaction>
</comment>
<dbReference type="PANTHER" id="PTHR10211">
    <property type="entry name" value="DEOXYRIBODIPYRIMIDINE PHOTOLYASE"/>
    <property type="match status" value="1"/>
</dbReference>
<evidence type="ECO:0000313" key="19">
    <source>
        <dbReference type="Proteomes" id="UP001479290"/>
    </source>
</evidence>
<sequence>MQITLLLLSDVYLCMSSLFSTCLYIRHSRRALLLRALSDPNTTLLHYNSMSVNKRSLKRQKESPSSAGGKQPKLTAERGRESGWLLKEVTELRKDAQGCEFNKKRLRYLSSTQKIKQGSDGVLYWMSRDQRVQDNWALIYAQQLALAEKLPLHICFCLVPRYLDAAYRQYAFMLKGLQEVAKECKSLDIQFHLLSGEPEQNLPTFVKNWNFGAVVTDFNPLRIPLQWTETVKKHLPSDIPFVQVDAHNVVPCWEASEKLEYGARTIRGKITKLLPEFLTEISLVDTHPHSSSQTAKPVNWEKLLSSLEVDRSVGEVEWAQPGTSAGMAMLESFIDQRLRFFATHRNNPNCDALSHLSPWLHTGQLSAQRVVRQVKREKNASESVASFTEELVVRRELADNFCFYNHNYDDISGAYDWAKKTLQEHAKDTRQYLYTKEQLENAKTHDQLWNAAQRQLLSEGKMHGFLRMYWAKKILEWTASPEEALSIAIYLNDRLSLDGCDPNGYVGCMWSVCGIHDQGWAERPIFGKIRYMNYAGCKRKFDVAQFERKYAAMKEISKKDTKKSL</sequence>
<evidence type="ECO:0000256" key="3">
    <source>
        <dbReference type="ARBA" id="ARBA00013149"/>
    </source>
</evidence>
<evidence type="ECO:0000256" key="6">
    <source>
        <dbReference type="ARBA" id="ARBA00022763"/>
    </source>
</evidence>
<dbReference type="AlphaFoldDB" id="A0AAW2B3Z0"/>
<dbReference type="GO" id="GO:0003677">
    <property type="term" value="F:DNA binding"/>
    <property type="evidence" value="ECO:0007669"/>
    <property type="project" value="UniProtKB-KW"/>
</dbReference>
<dbReference type="GO" id="GO:0003904">
    <property type="term" value="F:deoxyribodipyrimidine photo-lyase activity"/>
    <property type="evidence" value="ECO:0007669"/>
    <property type="project" value="UniProtKB-EC"/>
</dbReference>
<dbReference type="InterPro" id="IPR032673">
    <property type="entry name" value="DNA_photolyase_2_CS"/>
</dbReference>
<comment type="cofactor">
    <cofactor evidence="1">
        <name>FAD</name>
        <dbReference type="ChEBI" id="CHEBI:57692"/>
    </cofactor>
</comment>
<keyword evidence="11" id="KW-0456">Lyase</keyword>
<evidence type="ECO:0000256" key="1">
    <source>
        <dbReference type="ARBA" id="ARBA00001974"/>
    </source>
</evidence>
<evidence type="ECO:0000256" key="11">
    <source>
        <dbReference type="ARBA" id="ARBA00023239"/>
    </source>
</evidence>
<dbReference type="Gene3D" id="1.10.579.10">
    <property type="entry name" value="DNA Cyclobutane Dipyrimidine Photolyase, subunit A, domain 3"/>
    <property type="match status" value="1"/>
</dbReference>
<dbReference type="InterPro" id="IPR052219">
    <property type="entry name" value="Photolyase_Class-2"/>
</dbReference>
<evidence type="ECO:0000256" key="13">
    <source>
        <dbReference type="ARBA" id="ARBA00033999"/>
    </source>
</evidence>
<keyword evidence="7" id="KW-0274">FAD</keyword>
<dbReference type="InterPro" id="IPR036155">
    <property type="entry name" value="Crypto/Photolyase_N_sf"/>
</dbReference>
<keyword evidence="8" id="KW-0157">Chromophore</keyword>
<evidence type="ECO:0000256" key="12">
    <source>
        <dbReference type="ARBA" id="ARBA00031671"/>
    </source>
</evidence>
<protein>
    <recommendedName>
        <fullName evidence="4">Deoxyribodipyrimidine photo-lyase</fullName>
        <ecNumber evidence="3">4.1.99.3</ecNumber>
    </recommendedName>
    <alternativeName>
        <fullName evidence="12">DNA photolyase</fullName>
    </alternativeName>
    <alternativeName>
        <fullName evidence="15">Photoreactivating enzyme</fullName>
    </alternativeName>
</protein>
<gene>
    <name evidence="18" type="ORF">ABG768_013097</name>
</gene>
<name>A0AAW2B3Z0_CULAL</name>
<dbReference type="Gene3D" id="1.25.40.80">
    <property type="match status" value="1"/>
</dbReference>
<evidence type="ECO:0000256" key="8">
    <source>
        <dbReference type="ARBA" id="ARBA00022991"/>
    </source>
</evidence>
<comment type="caution">
    <text evidence="18">The sequence shown here is derived from an EMBL/GenBank/DDBJ whole genome shotgun (WGS) entry which is preliminary data.</text>
</comment>
<evidence type="ECO:0000256" key="14">
    <source>
        <dbReference type="ARBA" id="ARBA00059220"/>
    </source>
</evidence>
<evidence type="ECO:0000256" key="16">
    <source>
        <dbReference type="SAM" id="MobiDB-lite"/>
    </source>
</evidence>
<keyword evidence="9" id="KW-0238">DNA-binding</keyword>
<dbReference type="Proteomes" id="UP001479290">
    <property type="component" value="Unassembled WGS sequence"/>
</dbReference>
<dbReference type="GO" id="GO:0000719">
    <property type="term" value="P:photoreactive repair"/>
    <property type="evidence" value="ECO:0007669"/>
    <property type="project" value="TreeGrafter"/>
</dbReference>
<organism evidence="18 19">
    <name type="scientific">Culter alburnus</name>
    <name type="common">Topmouth culter</name>
    <dbReference type="NCBI Taxonomy" id="194366"/>
    <lineage>
        <taxon>Eukaryota</taxon>
        <taxon>Metazoa</taxon>
        <taxon>Chordata</taxon>
        <taxon>Craniata</taxon>
        <taxon>Vertebrata</taxon>
        <taxon>Euteleostomi</taxon>
        <taxon>Actinopterygii</taxon>
        <taxon>Neopterygii</taxon>
        <taxon>Teleostei</taxon>
        <taxon>Ostariophysi</taxon>
        <taxon>Cypriniformes</taxon>
        <taxon>Xenocyprididae</taxon>
        <taxon>Xenocypridinae</taxon>
        <taxon>Culter</taxon>
    </lineage>
</organism>
<dbReference type="InterPro" id="IPR008148">
    <property type="entry name" value="DNA_photolyase_2"/>
</dbReference>
<dbReference type="SUPFAM" id="SSF48173">
    <property type="entry name" value="Cryptochrome/photolyase FAD-binding domain"/>
    <property type="match status" value="1"/>
</dbReference>
<proteinExistence type="inferred from homology"/>
<dbReference type="EMBL" id="JAWDJR010000002">
    <property type="protein sequence ID" value="KAK9979679.1"/>
    <property type="molecule type" value="Genomic_DNA"/>
</dbReference>
<dbReference type="FunFam" id="3.40.50.620:FF:000110">
    <property type="entry name" value="Deoxyribodipyrimidine photolyase"/>
    <property type="match status" value="1"/>
</dbReference>
<dbReference type="PROSITE" id="PS01083">
    <property type="entry name" value="DNA_PHOTOLYASES_2_1"/>
    <property type="match status" value="1"/>
</dbReference>
<dbReference type="PANTHER" id="PTHR10211:SF0">
    <property type="entry name" value="DEOXYRIBODIPYRIMIDINE PHOTO-LYASE"/>
    <property type="match status" value="1"/>
</dbReference>
<evidence type="ECO:0000256" key="15">
    <source>
        <dbReference type="ARBA" id="ARBA00083107"/>
    </source>
</evidence>
<evidence type="ECO:0000256" key="9">
    <source>
        <dbReference type="ARBA" id="ARBA00023125"/>
    </source>
</evidence>